<proteinExistence type="predicted"/>
<name>A0A395MSV5_9HYPO</name>
<accession>A0A395MSV5</accession>
<feature type="compositionally biased region" description="Polar residues" evidence="1">
    <location>
        <begin position="1"/>
        <end position="12"/>
    </location>
</feature>
<dbReference type="Proteomes" id="UP000265631">
    <property type="component" value="Unassembled WGS sequence"/>
</dbReference>
<organism evidence="2 3">
    <name type="scientific">Fusarium flagelliforme</name>
    <dbReference type="NCBI Taxonomy" id="2675880"/>
    <lineage>
        <taxon>Eukaryota</taxon>
        <taxon>Fungi</taxon>
        <taxon>Dikarya</taxon>
        <taxon>Ascomycota</taxon>
        <taxon>Pezizomycotina</taxon>
        <taxon>Sordariomycetes</taxon>
        <taxon>Hypocreomycetidae</taxon>
        <taxon>Hypocreales</taxon>
        <taxon>Nectriaceae</taxon>
        <taxon>Fusarium</taxon>
        <taxon>Fusarium incarnatum-equiseti species complex</taxon>
    </lineage>
</organism>
<feature type="region of interest" description="Disordered" evidence="1">
    <location>
        <begin position="1"/>
        <end position="31"/>
    </location>
</feature>
<sequence>MPGDNVNKQAGQQGSGDREQSDRIRKDGPICVPNADWVKMKDRDGNVMETAVNTTPGHEGTKDFLAPTSVGGYIGRLSNPEDFGRLIQRIQSEKGCTEVRYKVIPNKDEDISKFEKTAVEKRVISNHDWPEAGTFELD</sequence>
<reference evidence="2 3" key="1">
    <citation type="journal article" date="2018" name="PLoS Pathog.">
        <title>Evolution of structural diversity of trichothecenes, a family of toxins produced by plant pathogenic and entomopathogenic fungi.</title>
        <authorList>
            <person name="Proctor R.H."/>
            <person name="McCormick S.P."/>
            <person name="Kim H.S."/>
            <person name="Cardoza R.E."/>
            <person name="Stanley A.M."/>
            <person name="Lindo L."/>
            <person name="Kelly A."/>
            <person name="Brown D.W."/>
            <person name="Lee T."/>
            <person name="Vaughan M.M."/>
            <person name="Alexander N.J."/>
            <person name="Busman M."/>
            <person name="Gutierrez S."/>
        </authorList>
    </citation>
    <scope>NUCLEOTIDE SEQUENCE [LARGE SCALE GENOMIC DNA]</scope>
    <source>
        <strain evidence="2 3">NRRL 13405</strain>
    </source>
</reference>
<dbReference type="EMBL" id="PXXK01000142">
    <property type="protein sequence ID" value="RFN50249.1"/>
    <property type="molecule type" value="Genomic_DNA"/>
</dbReference>
<feature type="compositionally biased region" description="Basic and acidic residues" evidence="1">
    <location>
        <begin position="16"/>
        <end position="28"/>
    </location>
</feature>
<keyword evidence="3" id="KW-1185">Reference proteome</keyword>
<protein>
    <submittedName>
        <fullName evidence="2">Uncharacterized protein</fullName>
    </submittedName>
</protein>
<comment type="caution">
    <text evidence="2">The sequence shown here is derived from an EMBL/GenBank/DDBJ whole genome shotgun (WGS) entry which is preliminary data.</text>
</comment>
<evidence type="ECO:0000256" key="1">
    <source>
        <dbReference type="SAM" id="MobiDB-lite"/>
    </source>
</evidence>
<gene>
    <name evidence="2" type="ORF">FIE12Z_5428</name>
</gene>
<evidence type="ECO:0000313" key="2">
    <source>
        <dbReference type="EMBL" id="RFN50249.1"/>
    </source>
</evidence>
<evidence type="ECO:0000313" key="3">
    <source>
        <dbReference type="Proteomes" id="UP000265631"/>
    </source>
</evidence>
<dbReference type="AlphaFoldDB" id="A0A395MSV5"/>